<proteinExistence type="inferred from homology"/>
<dbReference type="OrthoDB" id="2735536at2759"/>
<evidence type="ECO:0000313" key="4">
    <source>
        <dbReference type="EMBL" id="KAH7076218.1"/>
    </source>
</evidence>
<dbReference type="Pfam" id="PF01370">
    <property type="entry name" value="Epimerase"/>
    <property type="match status" value="1"/>
</dbReference>
<comment type="caution">
    <text evidence="4">The sequence shown here is derived from an EMBL/GenBank/DDBJ whole genome shotgun (WGS) entry which is preliminary data.</text>
</comment>
<evidence type="ECO:0000256" key="2">
    <source>
        <dbReference type="ARBA" id="ARBA00023445"/>
    </source>
</evidence>
<dbReference type="SUPFAM" id="SSF51735">
    <property type="entry name" value="NAD(P)-binding Rossmann-fold domains"/>
    <property type="match status" value="1"/>
</dbReference>
<keyword evidence="1" id="KW-0560">Oxidoreductase</keyword>
<dbReference type="AlphaFoldDB" id="A0A8K0VUT8"/>
<gene>
    <name evidence="4" type="ORF">FB567DRAFT_156322</name>
</gene>
<dbReference type="InterPro" id="IPR001509">
    <property type="entry name" value="Epimerase_deHydtase"/>
</dbReference>
<keyword evidence="5" id="KW-1185">Reference proteome</keyword>
<dbReference type="InterPro" id="IPR036291">
    <property type="entry name" value="NAD(P)-bd_dom_sf"/>
</dbReference>
<dbReference type="Gene3D" id="3.40.50.720">
    <property type="entry name" value="NAD(P)-binding Rossmann-like Domain"/>
    <property type="match status" value="1"/>
</dbReference>
<dbReference type="InterPro" id="IPR050425">
    <property type="entry name" value="NAD(P)_dehydrat-like"/>
</dbReference>
<name>A0A8K0VUT8_9PLEO</name>
<accession>A0A8K0VUT8</accession>
<organism evidence="4 5">
    <name type="scientific">Paraphoma chrysanthemicola</name>
    <dbReference type="NCBI Taxonomy" id="798071"/>
    <lineage>
        <taxon>Eukaryota</taxon>
        <taxon>Fungi</taxon>
        <taxon>Dikarya</taxon>
        <taxon>Ascomycota</taxon>
        <taxon>Pezizomycotina</taxon>
        <taxon>Dothideomycetes</taxon>
        <taxon>Pleosporomycetidae</taxon>
        <taxon>Pleosporales</taxon>
        <taxon>Pleosporineae</taxon>
        <taxon>Phaeosphaeriaceae</taxon>
        <taxon>Paraphoma</taxon>
    </lineage>
</organism>
<protein>
    <submittedName>
        <fullName evidence="4">NAD-P-binding protein</fullName>
    </submittedName>
</protein>
<evidence type="ECO:0000256" key="1">
    <source>
        <dbReference type="ARBA" id="ARBA00023002"/>
    </source>
</evidence>
<dbReference type="EMBL" id="JAGMVJ010000019">
    <property type="protein sequence ID" value="KAH7076218.1"/>
    <property type="molecule type" value="Genomic_DNA"/>
</dbReference>
<evidence type="ECO:0000313" key="5">
    <source>
        <dbReference type="Proteomes" id="UP000813461"/>
    </source>
</evidence>
<dbReference type="PANTHER" id="PTHR10366:SF562">
    <property type="entry name" value="ALDEHYDE REDUCTASE II (AFU_ORTHOLOGUE AFUA_1G11360)"/>
    <property type="match status" value="1"/>
</dbReference>
<dbReference type="PANTHER" id="PTHR10366">
    <property type="entry name" value="NAD DEPENDENT EPIMERASE/DEHYDRATASE"/>
    <property type="match status" value="1"/>
</dbReference>
<comment type="similarity">
    <text evidence="2">Belongs to the NAD(P)-dependent epimerase/dehydratase family. Dihydroflavonol-4-reductase subfamily.</text>
</comment>
<sequence>MSKLNFTPIIPAGETILVTGANGYIAAQVVDNLLSFGYRVRGTVRNVEKNKALVDKLTKKHGEGKVEFVQVDKILEEGAFNEAIKGVSGIAHIATDTNIPGEPEPYIQNNIDSALSLLRLATTEPSVKRFVLTASSMGAVPWKSDVEYSFGTDAYNDEYVKLAYAEPHTPDKAWYVYGASKTQTERAIQKWIAENKPNFVYNAVLPALNIGDSVSGAFGSTGGWTKAAADGDFSLIQYVPPQHFINTNDNALLHVGALLHPEVQNERLFGFAEPYSWNSILAILRKLYPGQKLPEDLPGLGKDLSHPPKERSEFVLKGFGQDGYKGLEESLKEAFDTIWA</sequence>
<evidence type="ECO:0000259" key="3">
    <source>
        <dbReference type="Pfam" id="PF01370"/>
    </source>
</evidence>
<dbReference type="Proteomes" id="UP000813461">
    <property type="component" value="Unassembled WGS sequence"/>
</dbReference>
<feature type="domain" description="NAD-dependent epimerase/dehydratase" evidence="3">
    <location>
        <begin position="16"/>
        <end position="199"/>
    </location>
</feature>
<dbReference type="GO" id="GO:0016616">
    <property type="term" value="F:oxidoreductase activity, acting on the CH-OH group of donors, NAD or NADP as acceptor"/>
    <property type="evidence" value="ECO:0007669"/>
    <property type="project" value="TreeGrafter"/>
</dbReference>
<reference evidence="4" key="1">
    <citation type="journal article" date="2021" name="Nat. Commun.">
        <title>Genetic determinants of endophytism in the Arabidopsis root mycobiome.</title>
        <authorList>
            <person name="Mesny F."/>
            <person name="Miyauchi S."/>
            <person name="Thiergart T."/>
            <person name="Pickel B."/>
            <person name="Atanasova L."/>
            <person name="Karlsson M."/>
            <person name="Huettel B."/>
            <person name="Barry K.W."/>
            <person name="Haridas S."/>
            <person name="Chen C."/>
            <person name="Bauer D."/>
            <person name="Andreopoulos W."/>
            <person name="Pangilinan J."/>
            <person name="LaButti K."/>
            <person name="Riley R."/>
            <person name="Lipzen A."/>
            <person name="Clum A."/>
            <person name="Drula E."/>
            <person name="Henrissat B."/>
            <person name="Kohler A."/>
            <person name="Grigoriev I.V."/>
            <person name="Martin F.M."/>
            <person name="Hacquard S."/>
        </authorList>
    </citation>
    <scope>NUCLEOTIDE SEQUENCE</scope>
    <source>
        <strain evidence="4">MPI-SDFR-AT-0120</strain>
    </source>
</reference>